<dbReference type="EMBL" id="JAHRIO010091525">
    <property type="protein sequence ID" value="MEQ2188776.1"/>
    <property type="molecule type" value="Genomic_DNA"/>
</dbReference>
<evidence type="ECO:0000313" key="1">
    <source>
        <dbReference type="EMBL" id="MEQ2188776.1"/>
    </source>
</evidence>
<protein>
    <submittedName>
        <fullName evidence="1">Uncharacterized protein</fullName>
    </submittedName>
</protein>
<evidence type="ECO:0000313" key="2">
    <source>
        <dbReference type="Proteomes" id="UP001476798"/>
    </source>
</evidence>
<accession>A0ABV0PZ34</accession>
<organism evidence="1 2">
    <name type="scientific">Goodea atripinnis</name>
    <dbReference type="NCBI Taxonomy" id="208336"/>
    <lineage>
        <taxon>Eukaryota</taxon>
        <taxon>Metazoa</taxon>
        <taxon>Chordata</taxon>
        <taxon>Craniata</taxon>
        <taxon>Vertebrata</taxon>
        <taxon>Euteleostomi</taxon>
        <taxon>Actinopterygii</taxon>
        <taxon>Neopterygii</taxon>
        <taxon>Teleostei</taxon>
        <taxon>Neoteleostei</taxon>
        <taxon>Acanthomorphata</taxon>
        <taxon>Ovalentaria</taxon>
        <taxon>Atherinomorphae</taxon>
        <taxon>Cyprinodontiformes</taxon>
        <taxon>Goodeidae</taxon>
        <taxon>Goodea</taxon>
    </lineage>
</organism>
<reference evidence="1 2" key="1">
    <citation type="submission" date="2021-06" db="EMBL/GenBank/DDBJ databases">
        <authorList>
            <person name="Palmer J.M."/>
        </authorList>
    </citation>
    <scope>NUCLEOTIDE SEQUENCE [LARGE SCALE GENOMIC DNA]</scope>
    <source>
        <strain evidence="1 2">GA_2019</strain>
        <tissue evidence="1">Muscle</tissue>
    </source>
</reference>
<proteinExistence type="predicted"/>
<keyword evidence="2" id="KW-1185">Reference proteome</keyword>
<sequence>MRDGRSVSSSEESQVKTFPSLNSPFWYAHNMASLDLGQEVTKHFECEASLYVQHSRAYVQKTGRRAELVHRVGLYAKLPECQPVQGLQPVLVQLVRFRRCVPVQRIGVASYRRRPSLPNPPPQGCRSGPVVGYDLDLGFDQPEECESWDEVRHAWSVHFTRVPESVLVLHKDIKRTANTRVFPLKSIFLAQKEVPLPSETFVRTEAIISKEAGSCPLCANVMFRRMYFVSRGKLNRVLGVSDLIYNHEKSETGARRYDSVHLPYFCRAVCLDIEKLFDSVF</sequence>
<gene>
    <name evidence="1" type="ORF">GOODEAATRI_018416</name>
</gene>
<name>A0ABV0PZ34_9TELE</name>
<dbReference type="Proteomes" id="UP001476798">
    <property type="component" value="Unassembled WGS sequence"/>
</dbReference>
<comment type="caution">
    <text evidence="1">The sequence shown here is derived from an EMBL/GenBank/DDBJ whole genome shotgun (WGS) entry which is preliminary data.</text>
</comment>